<protein>
    <recommendedName>
        <fullName evidence="5">G-patch domain-containing protein</fullName>
    </recommendedName>
</protein>
<feature type="region of interest" description="Disordered" evidence="4">
    <location>
        <begin position="392"/>
        <end position="419"/>
    </location>
</feature>
<evidence type="ECO:0000259" key="5">
    <source>
        <dbReference type="PROSITE" id="PS50174"/>
    </source>
</evidence>
<dbReference type="PANTHER" id="PTHR13948:SF38">
    <property type="entry name" value="D111_G-PATCH DOMAIN-CONTAINING PROTEIN"/>
    <property type="match status" value="1"/>
</dbReference>
<evidence type="ECO:0000256" key="4">
    <source>
        <dbReference type="SAM" id="MobiDB-lite"/>
    </source>
</evidence>
<dbReference type="GO" id="GO:0005634">
    <property type="term" value="C:nucleus"/>
    <property type="evidence" value="ECO:0007669"/>
    <property type="project" value="UniProtKB-SubCell"/>
</dbReference>
<comment type="caution">
    <text evidence="6">The sequence shown here is derived from an EMBL/GenBank/DDBJ whole genome shotgun (WGS) entry which is preliminary data.</text>
</comment>
<dbReference type="Pfam" id="PF17780">
    <property type="entry name" value="OCRE"/>
    <property type="match status" value="1"/>
</dbReference>
<name>A0ABD2YZT8_9GENT</name>
<keyword evidence="2" id="KW-0694">RNA-binding</keyword>
<dbReference type="EMBL" id="JBJUIK010000011">
    <property type="protein sequence ID" value="KAL3512781.1"/>
    <property type="molecule type" value="Genomic_DNA"/>
</dbReference>
<sequence length="491" mass="54999">MAGTNELPPQDQQHEEEQNTTNCNFEWDENSQLYYHSSTGFYYNPTEGWYYSSRDGLYYQFENGNYVLLDLDCNKVDQCENLNSCEGMDSDNFVEDEQCIFRDSHKYGEALTERLETVSAEHATDNLGSTIILAEGPPPPSEWLEDTLIELYLSGYPNQAAGNYHDITAPAVDNETDALHATADAAGVNDTYELEEGEFIPDDDFGSNDSSRNIIDEGASWEEESWRAQYGQVNEPNEELTLDIQIVDLWDWEMVRGTGKDGKRQVARLVGRLVKSPSRLHPSLPSGRIRLKTAPIREVHLDLVRVMSGQIYRLKRPSSKYLASVLAYDSSNPSKDWEFPQLLLNRETQQRPRVDGHCAFEEVSTSAVHPHALKKEKQQYVYRDRAAERRTLHGGFGIGPGQKKTPHDADSAPLSPTSACPEEAAAESLSISFGAGSYARKLLEGMGWKEGEALGRSTKGLVEPLQAIGNKGNAGLGWEDSRKKLSIYNVR</sequence>
<dbReference type="Proteomes" id="UP001630127">
    <property type="component" value="Unassembled WGS sequence"/>
</dbReference>
<evidence type="ECO:0000313" key="7">
    <source>
        <dbReference type="Proteomes" id="UP001630127"/>
    </source>
</evidence>
<dbReference type="AlphaFoldDB" id="A0ABD2YZT8"/>
<evidence type="ECO:0000256" key="1">
    <source>
        <dbReference type="ARBA" id="ARBA00004123"/>
    </source>
</evidence>
<keyword evidence="7" id="KW-1185">Reference proteome</keyword>
<evidence type="ECO:0000256" key="3">
    <source>
        <dbReference type="ARBA" id="ARBA00023242"/>
    </source>
</evidence>
<dbReference type="Pfam" id="PF01585">
    <property type="entry name" value="G-patch"/>
    <property type="match status" value="1"/>
</dbReference>
<dbReference type="PANTHER" id="PTHR13948">
    <property type="entry name" value="RNA-BINDING PROTEIN"/>
    <property type="match status" value="1"/>
</dbReference>
<dbReference type="InterPro" id="IPR000467">
    <property type="entry name" value="G_patch_dom"/>
</dbReference>
<accession>A0ABD2YZT8</accession>
<feature type="domain" description="G-patch" evidence="5">
    <location>
        <begin position="435"/>
        <end position="481"/>
    </location>
</feature>
<dbReference type="GO" id="GO:0003723">
    <property type="term" value="F:RNA binding"/>
    <property type="evidence" value="ECO:0007669"/>
    <property type="project" value="UniProtKB-KW"/>
</dbReference>
<organism evidence="6 7">
    <name type="scientific">Cinchona calisaya</name>
    <dbReference type="NCBI Taxonomy" id="153742"/>
    <lineage>
        <taxon>Eukaryota</taxon>
        <taxon>Viridiplantae</taxon>
        <taxon>Streptophyta</taxon>
        <taxon>Embryophyta</taxon>
        <taxon>Tracheophyta</taxon>
        <taxon>Spermatophyta</taxon>
        <taxon>Magnoliopsida</taxon>
        <taxon>eudicotyledons</taxon>
        <taxon>Gunneridae</taxon>
        <taxon>Pentapetalae</taxon>
        <taxon>asterids</taxon>
        <taxon>lamiids</taxon>
        <taxon>Gentianales</taxon>
        <taxon>Rubiaceae</taxon>
        <taxon>Cinchonoideae</taxon>
        <taxon>Cinchoneae</taxon>
        <taxon>Cinchona</taxon>
    </lineage>
</organism>
<proteinExistence type="predicted"/>
<evidence type="ECO:0000313" key="6">
    <source>
        <dbReference type="EMBL" id="KAL3512781.1"/>
    </source>
</evidence>
<dbReference type="CDD" id="cd16074">
    <property type="entry name" value="OCRE"/>
    <property type="match status" value="1"/>
</dbReference>
<dbReference type="SMART" id="SM00443">
    <property type="entry name" value="G_patch"/>
    <property type="match status" value="1"/>
</dbReference>
<evidence type="ECO:0000256" key="2">
    <source>
        <dbReference type="ARBA" id="ARBA00022884"/>
    </source>
</evidence>
<dbReference type="PROSITE" id="PS50174">
    <property type="entry name" value="G_PATCH"/>
    <property type="match status" value="1"/>
</dbReference>
<reference evidence="6 7" key="1">
    <citation type="submission" date="2024-11" db="EMBL/GenBank/DDBJ databases">
        <title>A near-complete genome assembly of Cinchona calisaya.</title>
        <authorList>
            <person name="Lian D.C."/>
            <person name="Zhao X.W."/>
            <person name="Wei L."/>
        </authorList>
    </citation>
    <scope>NUCLEOTIDE SEQUENCE [LARGE SCALE GENOMIC DNA]</scope>
    <source>
        <tissue evidence="6">Nenye</tissue>
    </source>
</reference>
<gene>
    <name evidence="6" type="ORF">ACH5RR_025498</name>
</gene>
<comment type="subcellular location">
    <subcellularLocation>
        <location evidence="1">Nucleus</location>
    </subcellularLocation>
</comment>
<dbReference type="InterPro" id="IPR041591">
    <property type="entry name" value="OCRE"/>
</dbReference>
<keyword evidence="3" id="KW-0539">Nucleus</keyword>